<dbReference type="SUPFAM" id="SSF55469">
    <property type="entry name" value="FMN-dependent nitroreductase-like"/>
    <property type="match status" value="2"/>
</dbReference>
<evidence type="ECO:0000256" key="1">
    <source>
        <dbReference type="SAM" id="MobiDB-lite"/>
    </source>
</evidence>
<accession>A0ABS5A5E1</accession>
<feature type="region of interest" description="Disordered" evidence="1">
    <location>
        <begin position="194"/>
        <end position="221"/>
    </location>
</feature>
<sequence>MDTTGLTRSLGLGPGQVEAVLRAAVSAPSAYNTQPWRFRVLDDRIEVHADLGRRLPATDPQDRELRVACGAALFNIRLALTGLHIRPLVTLVPERKRPELLAVVRHGGRVRLDEATAALLSAIPKRRTNRRPFLDRQVPRSQVPMLVKAAEHEQCWLHPVEEPAERASLLGLVHRAHRRQQQDPGFHAEFAAWTGHDDGRPDGVPHSSGGPLPEPQDSWVLRDFTGGRGRERLPGKDFEDQPLIAVLCSFYDGPRADLTAGQALQRVLLTATTLGLSCSFISPPVEVPAVREDLRRLLGGGLYPQSVLRLGYGAPVPRVPRRDLDDLVIPVQPRGGHAEEERDGTCP</sequence>
<gene>
    <name evidence="3" type="ORF">JOF53_000686</name>
</gene>
<evidence type="ECO:0000259" key="2">
    <source>
        <dbReference type="Pfam" id="PF00881"/>
    </source>
</evidence>
<dbReference type="Pfam" id="PF00881">
    <property type="entry name" value="Nitroreductase"/>
    <property type="match status" value="1"/>
</dbReference>
<dbReference type="InterPro" id="IPR000415">
    <property type="entry name" value="Nitroreductase-like"/>
</dbReference>
<evidence type="ECO:0000313" key="4">
    <source>
        <dbReference type="Proteomes" id="UP001519363"/>
    </source>
</evidence>
<dbReference type="PANTHER" id="PTHR23026:SF123">
    <property type="entry name" value="NAD(P)H NITROREDUCTASE RV3131-RELATED"/>
    <property type="match status" value="1"/>
</dbReference>
<protein>
    <submittedName>
        <fullName evidence="3">Nitroreductase</fullName>
    </submittedName>
</protein>
<evidence type="ECO:0000313" key="3">
    <source>
        <dbReference type="EMBL" id="MBP2471814.1"/>
    </source>
</evidence>
<dbReference type="Gene3D" id="3.40.109.10">
    <property type="entry name" value="NADH Oxidase"/>
    <property type="match status" value="2"/>
</dbReference>
<name>A0ABS5A5E1_9PSEU</name>
<feature type="domain" description="Nitroreductase" evidence="2">
    <location>
        <begin position="15"/>
        <end position="51"/>
    </location>
</feature>
<keyword evidence="4" id="KW-1185">Reference proteome</keyword>
<comment type="caution">
    <text evidence="3">The sequence shown here is derived from an EMBL/GenBank/DDBJ whole genome shotgun (WGS) entry which is preliminary data.</text>
</comment>
<reference evidence="3 4" key="1">
    <citation type="submission" date="2021-03" db="EMBL/GenBank/DDBJ databases">
        <title>Sequencing the genomes of 1000 actinobacteria strains.</title>
        <authorList>
            <person name="Klenk H.-P."/>
        </authorList>
    </citation>
    <scope>NUCLEOTIDE SEQUENCE [LARGE SCALE GENOMIC DNA]</scope>
    <source>
        <strain evidence="3 4">DSM 44580</strain>
    </source>
</reference>
<dbReference type="InterPro" id="IPR029479">
    <property type="entry name" value="Nitroreductase"/>
</dbReference>
<dbReference type="EMBL" id="JAGIOO010000001">
    <property type="protein sequence ID" value="MBP2471814.1"/>
    <property type="molecule type" value="Genomic_DNA"/>
</dbReference>
<proteinExistence type="predicted"/>
<dbReference type="NCBIfam" id="NF047509">
    <property type="entry name" value="Rv3131_FMN_oxido"/>
    <property type="match status" value="1"/>
</dbReference>
<dbReference type="InterPro" id="IPR050627">
    <property type="entry name" value="Nitroreductase/BluB"/>
</dbReference>
<dbReference type="Proteomes" id="UP001519363">
    <property type="component" value="Unassembled WGS sequence"/>
</dbReference>
<dbReference type="PANTHER" id="PTHR23026">
    <property type="entry name" value="NADPH NITROREDUCTASE"/>
    <property type="match status" value="1"/>
</dbReference>
<dbReference type="RefSeq" id="WP_086788243.1">
    <property type="nucleotide sequence ID" value="NZ_JAGIOO010000001.1"/>
</dbReference>
<organism evidence="3 4">
    <name type="scientific">Crossiella equi</name>
    <dbReference type="NCBI Taxonomy" id="130796"/>
    <lineage>
        <taxon>Bacteria</taxon>
        <taxon>Bacillati</taxon>
        <taxon>Actinomycetota</taxon>
        <taxon>Actinomycetes</taxon>
        <taxon>Pseudonocardiales</taxon>
        <taxon>Pseudonocardiaceae</taxon>
        <taxon>Crossiella</taxon>
    </lineage>
</organism>